<dbReference type="RefSeq" id="WP_260349266.1">
    <property type="nucleotide sequence ID" value="NZ_JAOAOS010000010.1"/>
</dbReference>
<keyword evidence="3" id="KW-0804">Transcription</keyword>
<dbReference type="Gene3D" id="1.10.10.10">
    <property type="entry name" value="Winged helix-like DNA-binding domain superfamily/Winged helix DNA-binding domain"/>
    <property type="match status" value="1"/>
</dbReference>
<feature type="domain" description="HTH arsR-type" evidence="4">
    <location>
        <begin position="12"/>
        <end position="106"/>
    </location>
</feature>
<keyword evidence="1" id="KW-0805">Transcription regulation</keyword>
<accession>A0ABW0F8R3</accession>
<comment type="caution">
    <text evidence="5">The sequence shown here is derived from an EMBL/GenBank/DDBJ whole genome shotgun (WGS) entry which is preliminary data.</text>
</comment>
<evidence type="ECO:0000256" key="1">
    <source>
        <dbReference type="ARBA" id="ARBA00023015"/>
    </source>
</evidence>
<dbReference type="InterPro" id="IPR036390">
    <property type="entry name" value="WH_DNA-bd_sf"/>
</dbReference>
<proteinExistence type="predicted"/>
<dbReference type="PANTHER" id="PTHR43132:SF2">
    <property type="entry name" value="ARSENICAL RESISTANCE OPERON REPRESSOR ARSR-RELATED"/>
    <property type="match status" value="1"/>
</dbReference>
<keyword evidence="2" id="KW-0238">DNA-binding</keyword>
<sequence length="108" mass="11961">MNYEQEQPLAEAMAEKAGMVADFLKGLANPHRLLVLCALSKGELSVGELIAQTGIAPTSMSQHLAKLKAEGIVDFRRDHRTLHYFIAHPAVMELMTVLYVHFCGRQPS</sequence>
<dbReference type="CDD" id="cd00090">
    <property type="entry name" value="HTH_ARSR"/>
    <property type="match status" value="1"/>
</dbReference>
<evidence type="ECO:0000256" key="2">
    <source>
        <dbReference type="ARBA" id="ARBA00023125"/>
    </source>
</evidence>
<dbReference type="EMBL" id="JBHSLI010000009">
    <property type="protein sequence ID" value="MFC5295323.1"/>
    <property type="molecule type" value="Genomic_DNA"/>
</dbReference>
<dbReference type="InterPro" id="IPR001845">
    <property type="entry name" value="HTH_ArsR_DNA-bd_dom"/>
</dbReference>
<evidence type="ECO:0000259" key="4">
    <source>
        <dbReference type="PROSITE" id="PS50987"/>
    </source>
</evidence>
<protein>
    <submittedName>
        <fullName evidence="5">ArsR/SmtB family transcription factor</fullName>
    </submittedName>
</protein>
<dbReference type="Proteomes" id="UP001595976">
    <property type="component" value="Unassembled WGS sequence"/>
</dbReference>
<dbReference type="SMART" id="SM00418">
    <property type="entry name" value="HTH_ARSR"/>
    <property type="match status" value="1"/>
</dbReference>
<gene>
    <name evidence="5" type="ORF">ACFPK2_20220</name>
</gene>
<evidence type="ECO:0000256" key="3">
    <source>
        <dbReference type="ARBA" id="ARBA00023163"/>
    </source>
</evidence>
<dbReference type="InterPro" id="IPR011991">
    <property type="entry name" value="ArsR-like_HTH"/>
</dbReference>
<dbReference type="NCBIfam" id="NF033788">
    <property type="entry name" value="HTH_metalloreg"/>
    <property type="match status" value="1"/>
</dbReference>
<dbReference type="InterPro" id="IPR036388">
    <property type="entry name" value="WH-like_DNA-bd_sf"/>
</dbReference>
<evidence type="ECO:0000313" key="5">
    <source>
        <dbReference type="EMBL" id="MFC5295323.1"/>
    </source>
</evidence>
<dbReference type="PRINTS" id="PR00778">
    <property type="entry name" value="HTHARSR"/>
</dbReference>
<organism evidence="5 6">
    <name type="scientific">Bosea minatitlanensis</name>
    <dbReference type="NCBI Taxonomy" id="128782"/>
    <lineage>
        <taxon>Bacteria</taxon>
        <taxon>Pseudomonadati</taxon>
        <taxon>Pseudomonadota</taxon>
        <taxon>Alphaproteobacteria</taxon>
        <taxon>Hyphomicrobiales</taxon>
        <taxon>Boseaceae</taxon>
        <taxon>Bosea</taxon>
    </lineage>
</organism>
<dbReference type="PROSITE" id="PS50987">
    <property type="entry name" value="HTH_ARSR_2"/>
    <property type="match status" value="1"/>
</dbReference>
<name>A0ABW0F8R3_9HYPH</name>
<evidence type="ECO:0000313" key="6">
    <source>
        <dbReference type="Proteomes" id="UP001595976"/>
    </source>
</evidence>
<dbReference type="InterPro" id="IPR051011">
    <property type="entry name" value="Metal_resp_trans_reg"/>
</dbReference>
<reference evidence="6" key="1">
    <citation type="journal article" date="2019" name="Int. J. Syst. Evol. Microbiol.">
        <title>The Global Catalogue of Microorganisms (GCM) 10K type strain sequencing project: providing services to taxonomists for standard genome sequencing and annotation.</title>
        <authorList>
            <consortium name="The Broad Institute Genomics Platform"/>
            <consortium name="The Broad Institute Genome Sequencing Center for Infectious Disease"/>
            <person name="Wu L."/>
            <person name="Ma J."/>
        </authorList>
    </citation>
    <scope>NUCLEOTIDE SEQUENCE [LARGE SCALE GENOMIC DNA]</scope>
    <source>
        <strain evidence="6">CGMCC 1.15643</strain>
    </source>
</reference>
<dbReference type="PANTHER" id="PTHR43132">
    <property type="entry name" value="ARSENICAL RESISTANCE OPERON REPRESSOR ARSR-RELATED"/>
    <property type="match status" value="1"/>
</dbReference>
<dbReference type="SUPFAM" id="SSF46785">
    <property type="entry name" value="Winged helix' DNA-binding domain"/>
    <property type="match status" value="1"/>
</dbReference>
<dbReference type="Pfam" id="PF01022">
    <property type="entry name" value="HTH_5"/>
    <property type="match status" value="1"/>
</dbReference>
<keyword evidence="6" id="KW-1185">Reference proteome</keyword>